<dbReference type="OrthoDB" id="2068061at2"/>
<gene>
    <name evidence="2" type="ORF">F9U64_02415</name>
</gene>
<name>A0A7C8KSS6_9BACI</name>
<evidence type="ECO:0008006" key="4">
    <source>
        <dbReference type="Google" id="ProtNLM"/>
    </source>
</evidence>
<organism evidence="2 3">
    <name type="scientific">Gracilibacillus oryzae</name>
    <dbReference type="NCBI Taxonomy" id="1672701"/>
    <lineage>
        <taxon>Bacteria</taxon>
        <taxon>Bacillati</taxon>
        <taxon>Bacillota</taxon>
        <taxon>Bacilli</taxon>
        <taxon>Bacillales</taxon>
        <taxon>Bacillaceae</taxon>
        <taxon>Gracilibacillus</taxon>
    </lineage>
</organism>
<evidence type="ECO:0000313" key="3">
    <source>
        <dbReference type="Proteomes" id="UP000480246"/>
    </source>
</evidence>
<accession>A0A7C8KSS6</accession>
<evidence type="ECO:0000256" key="1">
    <source>
        <dbReference type="SAM" id="MobiDB-lite"/>
    </source>
</evidence>
<reference evidence="2 3" key="1">
    <citation type="submission" date="2019-10" db="EMBL/GenBank/DDBJ databases">
        <title>Gracilibacillus sp. nov. isolated from rice seeds.</title>
        <authorList>
            <person name="He S."/>
        </authorList>
    </citation>
    <scope>NUCLEOTIDE SEQUENCE [LARGE SCALE GENOMIC DNA]</scope>
    <source>
        <strain evidence="2 3">TD8</strain>
    </source>
</reference>
<proteinExistence type="predicted"/>
<keyword evidence="3" id="KW-1185">Reference proteome</keyword>
<dbReference type="Proteomes" id="UP000480246">
    <property type="component" value="Unassembled WGS sequence"/>
</dbReference>
<feature type="compositionally biased region" description="Low complexity" evidence="1">
    <location>
        <begin position="77"/>
        <end position="86"/>
    </location>
</feature>
<feature type="compositionally biased region" description="Low complexity" evidence="1">
    <location>
        <begin position="52"/>
        <end position="63"/>
    </location>
</feature>
<sequence length="153" mass="17306">MEYIYPSNTEYYDYYGNMYDERQFPFFPFFQGGFPGTGGGFPPGQGPGPGQQGFPPFGPPQQGQQGGAPLGPPPQQIPQQPLQAQGAQVKAVDPGSIRGCMYRYTYVWLSRFNAFWFYPTFVGRRSVAGYRWTGFNWVYFGIDLDRIQSFTCV</sequence>
<comment type="caution">
    <text evidence="2">The sequence shown here is derived from an EMBL/GenBank/DDBJ whole genome shotgun (WGS) entry which is preliminary data.</text>
</comment>
<dbReference type="AlphaFoldDB" id="A0A7C8KSS6"/>
<protein>
    <recommendedName>
        <fullName evidence="4">Transporter</fullName>
    </recommendedName>
</protein>
<feature type="compositionally biased region" description="Gly residues" evidence="1">
    <location>
        <begin position="37"/>
        <end position="51"/>
    </location>
</feature>
<dbReference type="EMBL" id="WEID01000009">
    <property type="protein sequence ID" value="KAB8138975.1"/>
    <property type="molecule type" value="Genomic_DNA"/>
</dbReference>
<feature type="region of interest" description="Disordered" evidence="1">
    <location>
        <begin position="37"/>
        <end position="86"/>
    </location>
</feature>
<evidence type="ECO:0000313" key="2">
    <source>
        <dbReference type="EMBL" id="KAB8138975.1"/>
    </source>
</evidence>